<comment type="caution">
    <text evidence="2">The sequence shown here is derived from an EMBL/GenBank/DDBJ whole genome shotgun (WGS) entry which is preliminary data.</text>
</comment>
<evidence type="ECO:0000313" key="2">
    <source>
        <dbReference type="EMBL" id="MFC5472328.1"/>
    </source>
</evidence>
<dbReference type="Gene3D" id="2.60.40.10">
    <property type="entry name" value="Immunoglobulins"/>
    <property type="match status" value="2"/>
</dbReference>
<feature type="domain" description="Fibronectin type-III" evidence="1">
    <location>
        <begin position="749"/>
        <end position="840"/>
    </location>
</feature>
<dbReference type="PROSITE" id="PS50853">
    <property type="entry name" value="FN3"/>
    <property type="match status" value="1"/>
</dbReference>
<evidence type="ECO:0000259" key="1">
    <source>
        <dbReference type="PROSITE" id="PS50853"/>
    </source>
</evidence>
<gene>
    <name evidence="2" type="ORF">ACFPPD_26955</name>
</gene>
<feature type="non-terminal residue" evidence="2">
    <location>
        <position position="886"/>
    </location>
</feature>
<dbReference type="SMART" id="SM00060">
    <property type="entry name" value="FN3"/>
    <property type="match status" value="1"/>
</dbReference>
<dbReference type="InterPro" id="IPR012341">
    <property type="entry name" value="6hp_glycosidase-like_sf"/>
</dbReference>
<evidence type="ECO:0000313" key="3">
    <source>
        <dbReference type="Proteomes" id="UP001596105"/>
    </source>
</evidence>
<sequence>MYQSIYRKGLIWWIAAAMIMSAYASLWVSPKEASAATIYETRFMDLYNQIKNPANGYFSPEGIPYHAVETLMSEAPDYGHMTTSEAYSYWLWLETLYGHYTGDWTKLDAAWASMEKYIIPINEGDGVEEQPTMNNYNPNSPATYASEHPFPDQYPSLLSGAVPPGTDPLDAELKATYGNNQTYLMHWLVDVDNWYGFGNTLNPSHTATYVNTFQRGEEESVWEAITHPSQDNKTFGKPNEGFMSLFTKESQAPAAQWKYTNATDADARAVQVIYWAKQLGYNNTAVLNKAKKMGDFLRYGMYDKYFQQAGSASDGTPSAGTGKNASFNLLSWYTAWGGGLGSGGNWAWRIGASHAHQAYQNPVAAYALGTTAGGLAPASATGQADWNASLTRQLEFYNWLLSAEGAIGGGATNSWGGSYAAYPSGVSTFYNLAYQQAPVYTDPDSNEWFGFQAWPLERVAELYYILASSGDISSTNFQMAKNVITKWVDWSMDYTFVNAKPVTQEFGPDDDDYYVDTNGQRVLGGANPSIATTPAQGEFYIPGKLLWSGQPNTWTNFASFPGNSNYHATTVNPSQDVGVLGSYIKALIFFAAGTKAESGSYTTLGDQAKTLADSLLGAAWNFNDGIGIAKDEERGDYHRYFEKEIYFPTGWSGTYGMGNAIPGTGGIASDPARGGNGVYISYPELRPKITQDPKWSYLTNLYNTSWNPTTEKWDNGTPTFKYHRFWSQVDIATAYAEFDRLIGSSTPSVPSIPVGLTATAGNAQASLSWSASAGATSYNVKRATTSGGPYTTVATGVTATGYADTGLSNGTTYYYVVSAANAVGESANSSQVSATPSVPTIPPAPTGLTATAGNAQVALSWTASAGATSYTVKRATTSGGPYTNVA</sequence>
<dbReference type="Proteomes" id="UP001596105">
    <property type="component" value="Unassembled WGS sequence"/>
</dbReference>
<dbReference type="InterPro" id="IPR008928">
    <property type="entry name" value="6-hairpin_glycosidase_sf"/>
</dbReference>
<dbReference type="RefSeq" id="WP_378084032.1">
    <property type="nucleotide sequence ID" value="NZ_JBHSMH010000121.1"/>
</dbReference>
<dbReference type="InterPro" id="IPR003961">
    <property type="entry name" value="FN3_dom"/>
</dbReference>
<keyword evidence="3" id="KW-1185">Reference proteome</keyword>
<dbReference type="SUPFAM" id="SSF49265">
    <property type="entry name" value="Fibronectin type III"/>
    <property type="match status" value="1"/>
</dbReference>
<dbReference type="SUPFAM" id="SSF48208">
    <property type="entry name" value="Six-hairpin glycosidases"/>
    <property type="match status" value="1"/>
</dbReference>
<proteinExistence type="predicted"/>
<dbReference type="Gene3D" id="1.50.10.10">
    <property type="match status" value="3"/>
</dbReference>
<dbReference type="CDD" id="cd00063">
    <property type="entry name" value="FN3"/>
    <property type="match status" value="1"/>
</dbReference>
<organism evidence="2 3">
    <name type="scientific">Cohnella suwonensis</name>
    <dbReference type="NCBI Taxonomy" id="696072"/>
    <lineage>
        <taxon>Bacteria</taxon>
        <taxon>Bacillati</taxon>
        <taxon>Bacillota</taxon>
        <taxon>Bacilli</taxon>
        <taxon>Bacillales</taxon>
        <taxon>Paenibacillaceae</taxon>
        <taxon>Cohnella</taxon>
    </lineage>
</organism>
<dbReference type="InterPro" id="IPR036116">
    <property type="entry name" value="FN3_sf"/>
</dbReference>
<dbReference type="Pfam" id="PF02011">
    <property type="entry name" value="Glyco_hydro_48"/>
    <property type="match status" value="2"/>
</dbReference>
<dbReference type="GO" id="GO:0016787">
    <property type="term" value="F:hydrolase activity"/>
    <property type="evidence" value="ECO:0007669"/>
    <property type="project" value="UniProtKB-KW"/>
</dbReference>
<dbReference type="EMBL" id="JBHSMH010000121">
    <property type="protein sequence ID" value="MFC5472328.1"/>
    <property type="molecule type" value="Genomic_DNA"/>
</dbReference>
<accession>A0ABW0M5S8</accession>
<name>A0ABW0M5S8_9BACL</name>
<reference evidence="3" key="1">
    <citation type="journal article" date="2019" name="Int. J. Syst. Evol. Microbiol.">
        <title>The Global Catalogue of Microorganisms (GCM) 10K type strain sequencing project: providing services to taxonomists for standard genome sequencing and annotation.</title>
        <authorList>
            <consortium name="The Broad Institute Genomics Platform"/>
            <consortium name="The Broad Institute Genome Sequencing Center for Infectious Disease"/>
            <person name="Wu L."/>
            <person name="Ma J."/>
        </authorList>
    </citation>
    <scope>NUCLEOTIDE SEQUENCE [LARGE SCALE GENOMIC DNA]</scope>
    <source>
        <strain evidence="3">CCUG 57113</strain>
    </source>
</reference>
<keyword evidence="2" id="KW-0378">Hydrolase</keyword>
<dbReference type="InterPro" id="IPR000556">
    <property type="entry name" value="Glyco_hydro_48F"/>
</dbReference>
<dbReference type="PRINTS" id="PR00844">
    <property type="entry name" value="GLHYDRLASE48"/>
</dbReference>
<dbReference type="InterPro" id="IPR013783">
    <property type="entry name" value="Ig-like_fold"/>
</dbReference>
<protein>
    <submittedName>
        <fullName evidence="2">Glycoside hydrolase family 48 protein</fullName>
    </submittedName>
</protein>